<feature type="non-terminal residue" evidence="2">
    <location>
        <position position="1"/>
    </location>
</feature>
<proteinExistence type="predicted"/>
<accession>A0AAQ3RRD4</accession>
<keyword evidence="3" id="KW-1185">Reference proteome</keyword>
<evidence type="ECO:0008006" key="4">
    <source>
        <dbReference type="Google" id="ProtNLM"/>
    </source>
</evidence>
<dbReference type="Proteomes" id="UP001374535">
    <property type="component" value="Chromosome 7"/>
</dbReference>
<keyword evidence="1" id="KW-0732">Signal</keyword>
<organism evidence="2 3">
    <name type="scientific">Vigna mungo</name>
    <name type="common">Black gram</name>
    <name type="synonym">Phaseolus mungo</name>
    <dbReference type="NCBI Taxonomy" id="3915"/>
    <lineage>
        <taxon>Eukaryota</taxon>
        <taxon>Viridiplantae</taxon>
        <taxon>Streptophyta</taxon>
        <taxon>Embryophyta</taxon>
        <taxon>Tracheophyta</taxon>
        <taxon>Spermatophyta</taxon>
        <taxon>Magnoliopsida</taxon>
        <taxon>eudicotyledons</taxon>
        <taxon>Gunneridae</taxon>
        <taxon>Pentapetalae</taxon>
        <taxon>rosids</taxon>
        <taxon>fabids</taxon>
        <taxon>Fabales</taxon>
        <taxon>Fabaceae</taxon>
        <taxon>Papilionoideae</taxon>
        <taxon>50 kb inversion clade</taxon>
        <taxon>NPAAA clade</taxon>
        <taxon>indigoferoid/millettioid clade</taxon>
        <taxon>Phaseoleae</taxon>
        <taxon>Vigna</taxon>
    </lineage>
</organism>
<dbReference type="EMBL" id="CP144694">
    <property type="protein sequence ID" value="WVZ02418.1"/>
    <property type="molecule type" value="Genomic_DNA"/>
</dbReference>
<feature type="chain" id="PRO_5043028197" description="Maturase K" evidence="1">
    <location>
        <begin position="20"/>
        <end position="120"/>
    </location>
</feature>
<gene>
    <name evidence="2" type="ORF">V8G54_023224</name>
</gene>
<protein>
    <recommendedName>
        <fullName evidence="4">Maturase K</fullName>
    </recommendedName>
</protein>
<reference evidence="2 3" key="1">
    <citation type="journal article" date="2023" name="Life. Sci Alliance">
        <title>Evolutionary insights into 3D genome organization and epigenetic landscape of Vigna mungo.</title>
        <authorList>
            <person name="Junaid A."/>
            <person name="Singh B."/>
            <person name="Bhatia S."/>
        </authorList>
    </citation>
    <scope>NUCLEOTIDE SEQUENCE [LARGE SCALE GENOMIC DNA]</scope>
    <source>
        <strain evidence="2">Urdbean</strain>
    </source>
</reference>
<name>A0AAQ3RRD4_VIGMU</name>
<evidence type="ECO:0000313" key="3">
    <source>
        <dbReference type="Proteomes" id="UP001374535"/>
    </source>
</evidence>
<evidence type="ECO:0000313" key="2">
    <source>
        <dbReference type="EMBL" id="WVZ02418.1"/>
    </source>
</evidence>
<sequence length="120" mass="14400">SQSILSHILLSFLFPLIEAKYWYNFLKQKIEATLRNISLIRYIHSFDQIYMKLTIFLDRLNNLTVYFDFLNFPANIALYSSLRLLYFLLRLLKPPIFSSLISFFFFSKQHFVNSICFFSS</sequence>
<dbReference type="AlphaFoldDB" id="A0AAQ3RRD4"/>
<evidence type="ECO:0000256" key="1">
    <source>
        <dbReference type="SAM" id="SignalP"/>
    </source>
</evidence>
<feature type="signal peptide" evidence="1">
    <location>
        <begin position="1"/>
        <end position="19"/>
    </location>
</feature>